<sequence>MTNQEIIESTGAKASLSLGLPIGITAMLLFAMTSVTITGESLFLFGWFVINGISTLGLLIAFTLTTWFAGKILAKDIYANKSRFWSIMKYSILVNLVIWPVFLLVHVITNQELDTYFGLEVPLILAVISVVFTPFTVGLLIYNAVAKKINESFAQQGT</sequence>
<keyword evidence="1" id="KW-0812">Transmembrane</keyword>
<proteinExistence type="predicted"/>
<feature type="transmembrane region" description="Helical" evidence="1">
    <location>
        <begin position="12"/>
        <end position="32"/>
    </location>
</feature>
<feature type="transmembrane region" description="Helical" evidence="1">
    <location>
        <begin position="121"/>
        <end position="142"/>
    </location>
</feature>
<evidence type="ECO:0000313" key="2">
    <source>
        <dbReference type="EMBL" id="MFD3003346.1"/>
    </source>
</evidence>
<evidence type="ECO:0000256" key="1">
    <source>
        <dbReference type="SAM" id="Phobius"/>
    </source>
</evidence>
<evidence type="ECO:0008006" key="4">
    <source>
        <dbReference type="Google" id="ProtNLM"/>
    </source>
</evidence>
<dbReference type="EMBL" id="JBHUOX010000028">
    <property type="protein sequence ID" value="MFD3003346.1"/>
    <property type="molecule type" value="Genomic_DNA"/>
</dbReference>
<feature type="transmembrane region" description="Helical" evidence="1">
    <location>
        <begin position="90"/>
        <end position="109"/>
    </location>
</feature>
<feature type="transmembrane region" description="Helical" evidence="1">
    <location>
        <begin position="44"/>
        <end position="69"/>
    </location>
</feature>
<name>A0ABW6C0I3_9BACT</name>
<organism evidence="2 3">
    <name type="scientific">Pontibacter toksunensis</name>
    <dbReference type="NCBI Taxonomy" id="1332631"/>
    <lineage>
        <taxon>Bacteria</taxon>
        <taxon>Pseudomonadati</taxon>
        <taxon>Bacteroidota</taxon>
        <taxon>Cytophagia</taxon>
        <taxon>Cytophagales</taxon>
        <taxon>Hymenobacteraceae</taxon>
        <taxon>Pontibacter</taxon>
    </lineage>
</organism>
<gene>
    <name evidence="2" type="ORF">ACFS7Z_23500</name>
</gene>
<dbReference type="RefSeq" id="WP_377490557.1">
    <property type="nucleotide sequence ID" value="NZ_JBHUOX010000028.1"/>
</dbReference>
<evidence type="ECO:0000313" key="3">
    <source>
        <dbReference type="Proteomes" id="UP001597641"/>
    </source>
</evidence>
<keyword evidence="1" id="KW-1133">Transmembrane helix</keyword>
<dbReference type="Proteomes" id="UP001597641">
    <property type="component" value="Unassembled WGS sequence"/>
</dbReference>
<reference evidence="3" key="1">
    <citation type="journal article" date="2019" name="Int. J. Syst. Evol. Microbiol.">
        <title>The Global Catalogue of Microorganisms (GCM) 10K type strain sequencing project: providing services to taxonomists for standard genome sequencing and annotation.</title>
        <authorList>
            <consortium name="The Broad Institute Genomics Platform"/>
            <consortium name="The Broad Institute Genome Sequencing Center for Infectious Disease"/>
            <person name="Wu L."/>
            <person name="Ma J."/>
        </authorList>
    </citation>
    <scope>NUCLEOTIDE SEQUENCE [LARGE SCALE GENOMIC DNA]</scope>
    <source>
        <strain evidence="3">KCTC 23984</strain>
    </source>
</reference>
<accession>A0ABW6C0I3</accession>
<comment type="caution">
    <text evidence="2">The sequence shown here is derived from an EMBL/GenBank/DDBJ whole genome shotgun (WGS) entry which is preliminary data.</text>
</comment>
<protein>
    <recommendedName>
        <fullName evidence="4">DUF2975 domain-containing protein</fullName>
    </recommendedName>
</protein>
<keyword evidence="3" id="KW-1185">Reference proteome</keyword>
<keyword evidence="1" id="KW-0472">Membrane</keyword>